<reference evidence="1" key="1">
    <citation type="journal article" date="2021" name="New Phytol.">
        <title>Evolutionary innovations through gain and loss of genes in the ectomycorrhizal Boletales.</title>
        <authorList>
            <person name="Wu G."/>
            <person name="Miyauchi S."/>
            <person name="Morin E."/>
            <person name="Kuo A."/>
            <person name="Drula E."/>
            <person name="Varga T."/>
            <person name="Kohler A."/>
            <person name="Feng B."/>
            <person name="Cao Y."/>
            <person name="Lipzen A."/>
            <person name="Daum C."/>
            <person name="Hundley H."/>
            <person name="Pangilinan J."/>
            <person name="Johnson J."/>
            <person name="Barry K."/>
            <person name="LaButti K."/>
            <person name="Ng V."/>
            <person name="Ahrendt S."/>
            <person name="Min B."/>
            <person name="Choi I.G."/>
            <person name="Park H."/>
            <person name="Plett J.M."/>
            <person name="Magnuson J."/>
            <person name="Spatafora J.W."/>
            <person name="Nagy L.G."/>
            <person name="Henrissat B."/>
            <person name="Grigoriev I.V."/>
            <person name="Yang Z.L."/>
            <person name="Xu J."/>
            <person name="Martin F.M."/>
        </authorList>
    </citation>
    <scope>NUCLEOTIDE SEQUENCE</scope>
    <source>
        <strain evidence="1">KUC20120723A-06</strain>
    </source>
</reference>
<gene>
    <name evidence="1" type="ORF">BV22DRAFT_1048433</name>
</gene>
<accession>A0ACB8BCN1</accession>
<organism evidence="1 2">
    <name type="scientific">Leucogyrophana mollusca</name>
    <dbReference type="NCBI Taxonomy" id="85980"/>
    <lineage>
        <taxon>Eukaryota</taxon>
        <taxon>Fungi</taxon>
        <taxon>Dikarya</taxon>
        <taxon>Basidiomycota</taxon>
        <taxon>Agaricomycotina</taxon>
        <taxon>Agaricomycetes</taxon>
        <taxon>Agaricomycetidae</taxon>
        <taxon>Boletales</taxon>
        <taxon>Boletales incertae sedis</taxon>
        <taxon>Leucogyrophana</taxon>
    </lineage>
</organism>
<sequence>MFFKAAAAIIVLATQIAPNAARTYPYSLFAYPGTTYSGTPEIYSETLTTTCQCKPLNSVSNKLYSYLFDAKANATDNPDVTLNFYDDTSSDCDEHLNTRPPRTYPQSRTSRSRPLDQITRRKMFFKAAAAIIVLATQIAPNAARTYPYSLFAYSGTTYSGTREIYSETLTTTCQCKSLYSVSNKLSSYLFDAKANATDSPGLTLTFYDGAGCKTALTKSKSLMLRCARAVLTL</sequence>
<comment type="caution">
    <text evidence="1">The sequence shown here is derived from an EMBL/GenBank/DDBJ whole genome shotgun (WGS) entry which is preliminary data.</text>
</comment>
<evidence type="ECO:0000313" key="1">
    <source>
        <dbReference type="EMBL" id="KAH7923075.1"/>
    </source>
</evidence>
<protein>
    <submittedName>
        <fullName evidence="1">Uncharacterized protein</fullName>
    </submittedName>
</protein>
<proteinExistence type="predicted"/>
<dbReference type="EMBL" id="MU266463">
    <property type="protein sequence ID" value="KAH7923075.1"/>
    <property type="molecule type" value="Genomic_DNA"/>
</dbReference>
<dbReference type="Proteomes" id="UP000790709">
    <property type="component" value="Unassembled WGS sequence"/>
</dbReference>
<name>A0ACB8BCN1_9AGAM</name>
<evidence type="ECO:0000313" key="2">
    <source>
        <dbReference type="Proteomes" id="UP000790709"/>
    </source>
</evidence>
<keyword evidence="2" id="KW-1185">Reference proteome</keyword>